<gene>
    <name evidence="2" type="primary">Contig4119.g4408</name>
    <name evidence="2" type="ORF">STYLEM_8544</name>
</gene>
<feature type="region of interest" description="Disordered" evidence="1">
    <location>
        <begin position="46"/>
        <end position="74"/>
    </location>
</feature>
<evidence type="ECO:0000313" key="2">
    <source>
        <dbReference type="EMBL" id="CDW79554.1"/>
    </source>
</evidence>
<evidence type="ECO:0000313" key="3">
    <source>
        <dbReference type="Proteomes" id="UP000039865"/>
    </source>
</evidence>
<dbReference type="AlphaFoldDB" id="A0A078ABJ3"/>
<proteinExistence type="predicted"/>
<sequence>MKQLYEQDIDALDKKKALAMIRYVENLNSHIIKPTKLIPQIKKVQRVRKGQEENDGQKRQLYHTKERPRTTKRT</sequence>
<dbReference type="Proteomes" id="UP000039865">
    <property type="component" value="Unassembled WGS sequence"/>
</dbReference>
<accession>A0A078ABJ3</accession>
<name>A0A078ABJ3_STYLE</name>
<organism evidence="2 3">
    <name type="scientific">Stylonychia lemnae</name>
    <name type="common">Ciliate</name>
    <dbReference type="NCBI Taxonomy" id="5949"/>
    <lineage>
        <taxon>Eukaryota</taxon>
        <taxon>Sar</taxon>
        <taxon>Alveolata</taxon>
        <taxon>Ciliophora</taxon>
        <taxon>Intramacronucleata</taxon>
        <taxon>Spirotrichea</taxon>
        <taxon>Stichotrichia</taxon>
        <taxon>Sporadotrichida</taxon>
        <taxon>Oxytrichidae</taxon>
        <taxon>Stylonychinae</taxon>
        <taxon>Stylonychia</taxon>
    </lineage>
</organism>
<dbReference type="InParanoid" id="A0A078ABJ3"/>
<feature type="compositionally biased region" description="Basic and acidic residues" evidence="1">
    <location>
        <begin position="49"/>
        <end position="74"/>
    </location>
</feature>
<protein>
    <submittedName>
        <fullName evidence="2">Uncharacterized protein</fullName>
    </submittedName>
</protein>
<dbReference type="EMBL" id="CCKQ01008107">
    <property type="protein sequence ID" value="CDW79554.1"/>
    <property type="molecule type" value="Genomic_DNA"/>
</dbReference>
<keyword evidence="3" id="KW-1185">Reference proteome</keyword>
<reference evidence="2 3" key="1">
    <citation type="submission" date="2014-06" db="EMBL/GenBank/DDBJ databases">
        <authorList>
            <person name="Swart Estienne"/>
        </authorList>
    </citation>
    <scope>NUCLEOTIDE SEQUENCE [LARGE SCALE GENOMIC DNA]</scope>
    <source>
        <strain evidence="2 3">130c</strain>
    </source>
</reference>
<evidence type="ECO:0000256" key="1">
    <source>
        <dbReference type="SAM" id="MobiDB-lite"/>
    </source>
</evidence>